<evidence type="ECO:0000256" key="9">
    <source>
        <dbReference type="RuleBase" id="RU361150"/>
    </source>
</evidence>
<keyword evidence="3 9" id="KW-0145">Chemotaxis</keyword>
<accession>A0A1L8H655</accession>
<feature type="chain" id="PRO_5035351933" description="C-C motif chemokine" evidence="9">
    <location>
        <begin position="23"/>
        <end position="142"/>
    </location>
</feature>
<organism evidence="11 12">
    <name type="scientific">Xenopus laevis</name>
    <name type="common">African clawed frog</name>
    <dbReference type="NCBI Taxonomy" id="8355"/>
    <lineage>
        <taxon>Eukaryota</taxon>
        <taxon>Metazoa</taxon>
        <taxon>Chordata</taxon>
        <taxon>Craniata</taxon>
        <taxon>Vertebrata</taxon>
        <taxon>Euteleostomi</taxon>
        <taxon>Amphibia</taxon>
        <taxon>Batrachia</taxon>
        <taxon>Anura</taxon>
        <taxon>Pipoidea</taxon>
        <taxon>Pipidae</taxon>
        <taxon>Xenopodinae</taxon>
        <taxon>Xenopus</taxon>
        <taxon>Xenopus</taxon>
    </lineage>
</organism>
<gene>
    <name evidence="12" type="primary">ccl5.S</name>
</gene>
<dbReference type="OrthoDB" id="8900217at2759"/>
<dbReference type="InterPro" id="IPR001811">
    <property type="entry name" value="Chemokine_IL8-like_dom"/>
</dbReference>
<dbReference type="AlphaFoldDB" id="A0A1L8H655"/>
<dbReference type="GO" id="GO:0048245">
    <property type="term" value="P:eosinophil chemotaxis"/>
    <property type="evidence" value="ECO:0007669"/>
    <property type="project" value="TreeGrafter"/>
</dbReference>
<sequence length="142" mass="16448">MKAALITLTVFIFVAFYNEAESAPGGETKRRTEAFKRNIDEFSKPTQRGETKRSIEAFKRNIDEFSKQRQIGSDVVSCCFDYMKKPIPFKHMTDYFYTSSRCSKFAVVLVTRKNRKICANPEDEWVKNIINALEMPEATQKP</sequence>
<dbReference type="GeneID" id="108709094"/>
<dbReference type="PANTHER" id="PTHR12015:SF170">
    <property type="entry name" value="C-C MOTIF CHEMOKINE 5"/>
    <property type="match status" value="1"/>
</dbReference>
<dbReference type="KEGG" id="xla:108709094"/>
<feature type="signal peptide" evidence="9">
    <location>
        <begin position="1"/>
        <end position="22"/>
    </location>
</feature>
<dbReference type="FunFam" id="2.40.50.40:FF:000002">
    <property type="entry name" value="C-C motif chemokine"/>
    <property type="match status" value="1"/>
</dbReference>
<evidence type="ECO:0000259" key="10">
    <source>
        <dbReference type="SMART" id="SM00199"/>
    </source>
</evidence>
<dbReference type="GO" id="GO:0005615">
    <property type="term" value="C:extracellular space"/>
    <property type="evidence" value="ECO:0007669"/>
    <property type="project" value="UniProtKB-KW"/>
</dbReference>
<dbReference type="PROSITE" id="PS00472">
    <property type="entry name" value="SMALL_CYTOKINES_CC"/>
    <property type="match status" value="1"/>
</dbReference>
<keyword evidence="7" id="KW-1015">Disulfide bond</keyword>
<reference evidence="12" key="2">
    <citation type="submission" date="2025-08" db="UniProtKB">
        <authorList>
            <consortium name="RefSeq"/>
        </authorList>
    </citation>
    <scope>IDENTIFICATION</scope>
    <source>
        <strain evidence="12">J_2021</strain>
        <tissue evidence="12">Erythrocytes</tissue>
    </source>
</reference>
<evidence type="ECO:0000256" key="3">
    <source>
        <dbReference type="ARBA" id="ARBA00022500"/>
    </source>
</evidence>
<comment type="similarity">
    <text evidence="2 9">Belongs to the intercrine beta (chemokine CC) family.</text>
</comment>
<dbReference type="CTD" id="108709094"/>
<dbReference type="GO" id="GO:0030335">
    <property type="term" value="P:positive regulation of cell migration"/>
    <property type="evidence" value="ECO:0007669"/>
    <property type="project" value="TreeGrafter"/>
</dbReference>
<name>A0A1L8H655_XENLA</name>
<dbReference type="GO" id="GO:0070098">
    <property type="term" value="P:chemokine-mediated signaling pathway"/>
    <property type="evidence" value="ECO:0007669"/>
    <property type="project" value="TreeGrafter"/>
</dbReference>
<keyword evidence="5 9" id="KW-0964">Secreted</keyword>
<evidence type="ECO:0000256" key="5">
    <source>
        <dbReference type="ARBA" id="ARBA00022525"/>
    </source>
</evidence>
<dbReference type="GO" id="GO:0048020">
    <property type="term" value="F:CCR chemokine receptor binding"/>
    <property type="evidence" value="ECO:0007669"/>
    <property type="project" value="TreeGrafter"/>
</dbReference>
<keyword evidence="6 9" id="KW-0732">Signal</keyword>
<proteinExistence type="inferred from homology"/>
<dbReference type="RefSeq" id="XP_041439628.1">
    <property type="nucleotide sequence ID" value="XM_041583694.1"/>
</dbReference>
<dbReference type="SUPFAM" id="SSF54117">
    <property type="entry name" value="Interleukin 8-like chemokines"/>
    <property type="match status" value="1"/>
</dbReference>
<dbReference type="InterPro" id="IPR036048">
    <property type="entry name" value="Interleukin_8-like_sf"/>
</dbReference>
<dbReference type="Proteomes" id="UP000186698">
    <property type="component" value="Chromosome 2S"/>
</dbReference>
<dbReference type="Pfam" id="PF00048">
    <property type="entry name" value="IL8"/>
    <property type="match status" value="1"/>
</dbReference>
<dbReference type="OMA" id="SCCFDYM"/>
<evidence type="ECO:0000256" key="7">
    <source>
        <dbReference type="ARBA" id="ARBA00023157"/>
    </source>
</evidence>
<evidence type="ECO:0000313" key="11">
    <source>
        <dbReference type="Proteomes" id="UP000186698"/>
    </source>
</evidence>
<dbReference type="GO" id="GO:0008009">
    <property type="term" value="F:chemokine activity"/>
    <property type="evidence" value="ECO:0007669"/>
    <property type="project" value="InterPro"/>
</dbReference>
<evidence type="ECO:0000256" key="1">
    <source>
        <dbReference type="ARBA" id="ARBA00004613"/>
    </source>
</evidence>
<dbReference type="PaxDb" id="8355-A0A1L8H655"/>
<reference evidence="11" key="1">
    <citation type="submission" date="2024-06" db="UniProtKB">
        <authorList>
            <consortium name="RefSeq"/>
        </authorList>
    </citation>
    <scope>NUCLEOTIDE SEQUENCE [LARGE SCALE GENOMIC DNA]</scope>
    <source>
        <strain evidence="11">J_2021</strain>
    </source>
</reference>
<evidence type="ECO:0000256" key="2">
    <source>
        <dbReference type="ARBA" id="ARBA00010868"/>
    </source>
</evidence>
<keyword evidence="8" id="KW-0395">Inflammatory response</keyword>
<protein>
    <recommendedName>
        <fullName evidence="9">C-C motif chemokine</fullName>
    </recommendedName>
</protein>
<dbReference type="InterPro" id="IPR000827">
    <property type="entry name" value="Chemokine_CC_CS"/>
</dbReference>
<evidence type="ECO:0000256" key="4">
    <source>
        <dbReference type="ARBA" id="ARBA00022514"/>
    </source>
</evidence>
<dbReference type="InterPro" id="IPR039809">
    <property type="entry name" value="Chemokine_b/g/d"/>
</dbReference>
<dbReference type="PANTHER" id="PTHR12015">
    <property type="entry name" value="SMALL INDUCIBLE CYTOKINE A"/>
    <property type="match status" value="1"/>
</dbReference>
<dbReference type="GO" id="GO:0061844">
    <property type="term" value="P:antimicrobial humoral immune response mediated by antimicrobial peptide"/>
    <property type="evidence" value="ECO:0007669"/>
    <property type="project" value="TreeGrafter"/>
</dbReference>
<dbReference type="CDD" id="cd00272">
    <property type="entry name" value="Chemokine_CC"/>
    <property type="match status" value="1"/>
</dbReference>
<dbReference type="SMART" id="SM00199">
    <property type="entry name" value="SCY"/>
    <property type="match status" value="1"/>
</dbReference>
<dbReference type="GO" id="GO:0006954">
    <property type="term" value="P:inflammatory response"/>
    <property type="evidence" value="ECO:0007669"/>
    <property type="project" value="UniProtKB-KW"/>
</dbReference>
<feature type="domain" description="Chemokine interleukin-8-like" evidence="10">
    <location>
        <begin position="75"/>
        <end position="133"/>
    </location>
</feature>
<keyword evidence="4 9" id="KW-0202">Cytokine</keyword>
<evidence type="ECO:0000256" key="8">
    <source>
        <dbReference type="ARBA" id="ARBA00023198"/>
    </source>
</evidence>
<evidence type="ECO:0000256" key="6">
    <source>
        <dbReference type="ARBA" id="ARBA00022729"/>
    </source>
</evidence>
<evidence type="ECO:0000313" key="12">
    <source>
        <dbReference type="RefSeq" id="XP_041439628.1"/>
    </source>
</evidence>
<dbReference type="STRING" id="8355.A0A1L8H655"/>
<comment type="subcellular location">
    <subcellularLocation>
        <location evidence="1 9">Secreted</location>
    </subcellularLocation>
</comment>
<keyword evidence="11" id="KW-1185">Reference proteome</keyword>
<dbReference type="Gene3D" id="2.40.50.40">
    <property type="match status" value="1"/>
</dbReference>